<keyword evidence="2" id="KW-1185">Reference proteome</keyword>
<gene>
    <name evidence="1" type="ORF">M9H77_09589</name>
</gene>
<proteinExistence type="predicted"/>
<name>A0ACC0C187_CATRO</name>
<dbReference type="Proteomes" id="UP001060085">
    <property type="component" value="Linkage Group LG02"/>
</dbReference>
<sequence length="100" mass="11206">MIKHTTIVDSLASRGPILLLKVSSNILAKNDIDIKAFVSELVNDDEETLFGLLVAANYLDINGLLFLACEDVSDMDFNITPDFSLEEEGKMRRENPWAFN</sequence>
<evidence type="ECO:0000313" key="2">
    <source>
        <dbReference type="Proteomes" id="UP001060085"/>
    </source>
</evidence>
<organism evidence="1 2">
    <name type="scientific">Catharanthus roseus</name>
    <name type="common">Madagascar periwinkle</name>
    <name type="synonym">Vinca rosea</name>
    <dbReference type="NCBI Taxonomy" id="4058"/>
    <lineage>
        <taxon>Eukaryota</taxon>
        <taxon>Viridiplantae</taxon>
        <taxon>Streptophyta</taxon>
        <taxon>Embryophyta</taxon>
        <taxon>Tracheophyta</taxon>
        <taxon>Spermatophyta</taxon>
        <taxon>Magnoliopsida</taxon>
        <taxon>eudicotyledons</taxon>
        <taxon>Gunneridae</taxon>
        <taxon>Pentapetalae</taxon>
        <taxon>asterids</taxon>
        <taxon>lamiids</taxon>
        <taxon>Gentianales</taxon>
        <taxon>Apocynaceae</taxon>
        <taxon>Rauvolfioideae</taxon>
        <taxon>Vinceae</taxon>
        <taxon>Catharanthinae</taxon>
        <taxon>Catharanthus</taxon>
    </lineage>
</organism>
<reference evidence="2" key="1">
    <citation type="journal article" date="2023" name="Nat. Plants">
        <title>Single-cell RNA sequencing provides a high-resolution roadmap for understanding the multicellular compartmentation of specialized metabolism.</title>
        <authorList>
            <person name="Sun S."/>
            <person name="Shen X."/>
            <person name="Li Y."/>
            <person name="Li Y."/>
            <person name="Wang S."/>
            <person name="Li R."/>
            <person name="Zhang H."/>
            <person name="Shen G."/>
            <person name="Guo B."/>
            <person name="Wei J."/>
            <person name="Xu J."/>
            <person name="St-Pierre B."/>
            <person name="Chen S."/>
            <person name="Sun C."/>
        </authorList>
    </citation>
    <scope>NUCLEOTIDE SEQUENCE [LARGE SCALE GENOMIC DNA]</scope>
</reference>
<comment type="caution">
    <text evidence="1">The sequence shown here is derived from an EMBL/GenBank/DDBJ whole genome shotgun (WGS) entry which is preliminary data.</text>
</comment>
<evidence type="ECO:0000313" key="1">
    <source>
        <dbReference type="EMBL" id="KAI5678639.1"/>
    </source>
</evidence>
<dbReference type="EMBL" id="CM044702">
    <property type="protein sequence ID" value="KAI5678639.1"/>
    <property type="molecule type" value="Genomic_DNA"/>
</dbReference>
<accession>A0ACC0C187</accession>
<protein>
    <submittedName>
        <fullName evidence="1">Uncharacterized protein</fullName>
    </submittedName>
</protein>